<sequence length="821" mass="89764">MQYLTHGLIIFIYLTLIACTTAPIQPPSSTSLYPPQPAYLGIGYEPVSEIKKKISDAPMDSGLQITGILPNSPAERSGLKPRDIILRFNGQSLEKIKFSESAQAFSLYIDQMKAGETLTLQVLRMETVINGERNQQALDITDRDALVEIMRSQQMGETLAFEIKEQWKLLDITATLAPRVIQAPVQLPSNAQLLPQFETSTNPYLNLIETVINDFALRPAYQDLLARYATDELWDDNFRLRYIRYLHRDPLKFPVVAENMTNALLTAGSRTDVDALLMQGADLLDINANLPPDLPYPPDTLDPQAHIVYIQKLLYSALQANIKAFQAITPEERAFLQDNLPQLLQFYTTFSAPESVQAQFPRVFALAHKIDFVALFQSALILNQFSNPQWLARCQQAFSQLPINPALHVANVTGGLLAVVDTVAGKLLIGGADINRYNTDVAMIFDVGGDDFYMGDTGLTGWQRPITAIIDIAGNDEYTATRLGGQGAGVFGTAFLLDRAGDDHYQGIRFVQGAGLMGIGILLDLQGNDSYSGQTYAQGMGLWGYGLLFDLQGNEHYNATLYGQGVGGAKGLGLLLDMQGNDAYIATGGYESSYGTSGIFHGSSQGSGFGFRNNTSGGVGLLVDGQGEDQFKAGNFSQGGGYFFALGILRNAGIENDVYIGSRYGQGFSAHSALGMLMDDGGDDHYQGYKGALQAAAWDLGTAMLIDKAGDDIYDSRDLMFSIAAAAHNGFSLFLDNNGRDQYFFPLEPRVGKNDYHGGASLSFWIDSGGELDQYNGSTEQNNWIGRSGGEFGIQVDLNQDIQAVLHEQQFKTLYYHPITP</sequence>
<dbReference type="AlphaFoldDB" id="A0A2N9YF71"/>
<dbReference type="OrthoDB" id="9758917at2"/>
<evidence type="ECO:0000259" key="1">
    <source>
        <dbReference type="PROSITE" id="PS50106"/>
    </source>
</evidence>
<protein>
    <submittedName>
        <fullName evidence="2">PDZ domain-containing protein</fullName>
    </submittedName>
</protein>
<feature type="domain" description="PDZ" evidence="1">
    <location>
        <begin position="29"/>
        <end position="105"/>
    </location>
</feature>
<dbReference type="SUPFAM" id="SSF50156">
    <property type="entry name" value="PDZ domain-like"/>
    <property type="match status" value="1"/>
</dbReference>
<dbReference type="Gene3D" id="2.30.42.10">
    <property type="match status" value="1"/>
</dbReference>
<gene>
    <name evidence="2" type="ORF">BLE401_10705</name>
</gene>
<dbReference type="EMBL" id="CP018889">
    <property type="protein sequence ID" value="AUI69120.1"/>
    <property type="molecule type" value="Genomic_DNA"/>
</dbReference>
<keyword evidence="3" id="KW-1185">Reference proteome</keyword>
<accession>A0A2N9YF71</accession>
<dbReference type="InterPro" id="IPR036034">
    <property type="entry name" value="PDZ_sf"/>
</dbReference>
<dbReference type="Proteomes" id="UP000234271">
    <property type="component" value="Chromosome"/>
</dbReference>
<reference evidence="3" key="1">
    <citation type="submission" date="2016-12" db="EMBL/GenBank/DDBJ databases">
        <title>Complete Genome Sequence of Beggiatoa leptomitiformis D-401.</title>
        <authorList>
            <person name="Fomenkov A."/>
            <person name="Vincze T."/>
            <person name="Grabovich M."/>
            <person name="Anton B.P."/>
            <person name="Dubinina G."/>
            <person name="Orlova M."/>
            <person name="Belousova E."/>
            <person name="Roberts R.J."/>
        </authorList>
    </citation>
    <scope>NUCLEOTIDE SEQUENCE [LARGE SCALE GENOMIC DNA]</scope>
    <source>
        <strain evidence="3">D-401</strain>
    </source>
</reference>
<dbReference type="Pfam" id="PF00595">
    <property type="entry name" value="PDZ"/>
    <property type="match status" value="1"/>
</dbReference>
<dbReference type="STRING" id="288004.AL038_13555"/>
<proteinExistence type="predicted"/>
<dbReference type="InterPro" id="IPR001478">
    <property type="entry name" value="PDZ"/>
</dbReference>
<name>A0A2N9YF71_9GAMM</name>
<dbReference type="SMART" id="SM00228">
    <property type="entry name" value="PDZ"/>
    <property type="match status" value="1"/>
</dbReference>
<evidence type="ECO:0000313" key="2">
    <source>
        <dbReference type="EMBL" id="AUI69120.1"/>
    </source>
</evidence>
<dbReference type="KEGG" id="blep:AL038_13555"/>
<dbReference type="RefSeq" id="WP_062153685.1">
    <property type="nucleotide sequence ID" value="NZ_CP012373.2"/>
</dbReference>
<dbReference type="CDD" id="cd06779">
    <property type="entry name" value="cpPDZ_Deg_HtrA-like"/>
    <property type="match status" value="1"/>
</dbReference>
<dbReference type="PROSITE" id="PS50106">
    <property type="entry name" value="PDZ"/>
    <property type="match status" value="1"/>
</dbReference>
<organism evidence="2 3">
    <name type="scientific">Beggiatoa leptomitoformis</name>
    <dbReference type="NCBI Taxonomy" id="288004"/>
    <lineage>
        <taxon>Bacteria</taxon>
        <taxon>Pseudomonadati</taxon>
        <taxon>Pseudomonadota</taxon>
        <taxon>Gammaproteobacteria</taxon>
        <taxon>Thiotrichales</taxon>
        <taxon>Thiotrichaceae</taxon>
        <taxon>Beggiatoa</taxon>
    </lineage>
</organism>
<evidence type="ECO:0000313" key="3">
    <source>
        <dbReference type="Proteomes" id="UP000234271"/>
    </source>
</evidence>